<feature type="compositionally biased region" description="Basic and acidic residues" evidence="1">
    <location>
        <begin position="19"/>
        <end position="34"/>
    </location>
</feature>
<comment type="caution">
    <text evidence="2">The sequence shown here is derived from an EMBL/GenBank/DDBJ whole genome shotgun (WGS) entry which is preliminary data.</text>
</comment>
<feature type="region of interest" description="Disordered" evidence="1">
    <location>
        <begin position="1"/>
        <end position="68"/>
    </location>
</feature>
<evidence type="ECO:0000313" key="2">
    <source>
        <dbReference type="EMBL" id="KAL0812176.1"/>
    </source>
</evidence>
<gene>
    <name evidence="2" type="ORF">ABMA28_009553</name>
</gene>
<organism evidence="2 3">
    <name type="scientific">Loxostege sticticalis</name>
    <name type="common">Beet webworm moth</name>
    <dbReference type="NCBI Taxonomy" id="481309"/>
    <lineage>
        <taxon>Eukaryota</taxon>
        <taxon>Metazoa</taxon>
        <taxon>Ecdysozoa</taxon>
        <taxon>Arthropoda</taxon>
        <taxon>Hexapoda</taxon>
        <taxon>Insecta</taxon>
        <taxon>Pterygota</taxon>
        <taxon>Neoptera</taxon>
        <taxon>Endopterygota</taxon>
        <taxon>Lepidoptera</taxon>
        <taxon>Glossata</taxon>
        <taxon>Ditrysia</taxon>
        <taxon>Pyraloidea</taxon>
        <taxon>Crambidae</taxon>
        <taxon>Pyraustinae</taxon>
        <taxon>Loxostege</taxon>
    </lineage>
</organism>
<protein>
    <submittedName>
        <fullName evidence="2">Uncharacterized protein</fullName>
    </submittedName>
</protein>
<evidence type="ECO:0000313" key="3">
    <source>
        <dbReference type="Proteomes" id="UP001549921"/>
    </source>
</evidence>
<dbReference type="Proteomes" id="UP001549921">
    <property type="component" value="Unassembled WGS sequence"/>
</dbReference>
<feature type="compositionally biased region" description="Basic and acidic residues" evidence="1">
    <location>
        <begin position="59"/>
        <end position="68"/>
    </location>
</feature>
<dbReference type="AlphaFoldDB" id="A0ABD0SHH2"/>
<proteinExistence type="predicted"/>
<sequence>MGKRKNCEEEAKKIKRKLEKWQKRMKKNEEAREKEEEEINTPPDSPPRGDLSTAGPSTSKEDIMSIAS</sequence>
<feature type="non-terminal residue" evidence="2">
    <location>
        <position position="68"/>
    </location>
</feature>
<name>A0ABD0SHH2_LOXSC</name>
<reference evidence="2 3" key="1">
    <citation type="submission" date="2024-06" db="EMBL/GenBank/DDBJ databases">
        <title>A chromosome-level genome assembly of beet webworm, Loxostege sticticalis.</title>
        <authorList>
            <person name="Zhang Y."/>
        </authorList>
    </citation>
    <scope>NUCLEOTIDE SEQUENCE [LARGE SCALE GENOMIC DNA]</scope>
    <source>
        <strain evidence="2">AQ028</strain>
        <tissue evidence="2">Male pupae</tissue>
    </source>
</reference>
<accession>A0ABD0SHH2</accession>
<feature type="compositionally biased region" description="Basic and acidic residues" evidence="1">
    <location>
        <begin position="1"/>
        <end position="12"/>
    </location>
</feature>
<dbReference type="EMBL" id="JBEDNZ010000023">
    <property type="protein sequence ID" value="KAL0812176.1"/>
    <property type="molecule type" value="Genomic_DNA"/>
</dbReference>
<evidence type="ECO:0000256" key="1">
    <source>
        <dbReference type="SAM" id="MobiDB-lite"/>
    </source>
</evidence>